<evidence type="ECO:0000256" key="1">
    <source>
        <dbReference type="ARBA" id="ARBA00012873"/>
    </source>
</evidence>
<keyword evidence="9" id="KW-0560">Oxidoreductase</keyword>
<dbReference type="SUPFAM" id="SSF53901">
    <property type="entry name" value="Thiolase-like"/>
    <property type="match status" value="1"/>
</dbReference>
<keyword evidence="17" id="KW-1185">Reference proteome</keyword>
<dbReference type="Pfam" id="PF02801">
    <property type="entry name" value="Ketoacyl-synt_C"/>
    <property type="match status" value="1"/>
</dbReference>
<keyword evidence="6" id="KW-0378">Hydrolase</keyword>
<dbReference type="InterPro" id="IPR014031">
    <property type="entry name" value="Ketoacyl_synth_C"/>
</dbReference>
<dbReference type="PROSITE" id="PS00606">
    <property type="entry name" value="KS3_1"/>
    <property type="match status" value="1"/>
</dbReference>
<proteinExistence type="predicted"/>
<evidence type="ECO:0000256" key="3">
    <source>
        <dbReference type="ARBA" id="ARBA00022450"/>
    </source>
</evidence>
<evidence type="ECO:0000256" key="13">
    <source>
        <dbReference type="ARBA" id="ARBA00023268"/>
    </source>
</evidence>
<protein>
    <recommendedName>
        <fullName evidence="2">Fatty acid synthase</fullName>
        <ecNumber evidence="1">2.3.1.85</ecNumber>
    </recommendedName>
</protein>
<dbReference type="GO" id="GO:0006633">
    <property type="term" value="P:fatty acid biosynthetic process"/>
    <property type="evidence" value="ECO:0007669"/>
    <property type="project" value="UniProtKB-KW"/>
</dbReference>
<keyword evidence="10" id="KW-0520">NAD</keyword>
<evidence type="ECO:0000259" key="15">
    <source>
        <dbReference type="PROSITE" id="PS52004"/>
    </source>
</evidence>
<dbReference type="SMART" id="SM00825">
    <property type="entry name" value="PKS_KS"/>
    <property type="match status" value="1"/>
</dbReference>
<dbReference type="InterPro" id="IPR014030">
    <property type="entry name" value="Ketoacyl_synth_N"/>
</dbReference>
<dbReference type="InterPro" id="IPR016039">
    <property type="entry name" value="Thiolase-like"/>
</dbReference>
<dbReference type="EMBL" id="OC931205">
    <property type="protein sequence ID" value="CAD7659041.1"/>
    <property type="molecule type" value="Genomic_DNA"/>
</dbReference>
<dbReference type="EMBL" id="CAJPVJ010016380">
    <property type="protein sequence ID" value="CAG2176213.1"/>
    <property type="molecule type" value="Genomic_DNA"/>
</dbReference>
<organism evidence="16">
    <name type="scientific">Oppiella nova</name>
    <dbReference type="NCBI Taxonomy" id="334625"/>
    <lineage>
        <taxon>Eukaryota</taxon>
        <taxon>Metazoa</taxon>
        <taxon>Ecdysozoa</taxon>
        <taxon>Arthropoda</taxon>
        <taxon>Chelicerata</taxon>
        <taxon>Arachnida</taxon>
        <taxon>Acari</taxon>
        <taxon>Acariformes</taxon>
        <taxon>Sarcoptiformes</taxon>
        <taxon>Oribatida</taxon>
        <taxon>Brachypylina</taxon>
        <taxon>Oppioidea</taxon>
        <taxon>Oppiidae</taxon>
        <taxon>Oppiella</taxon>
    </lineage>
</organism>
<dbReference type="PANTHER" id="PTHR43775">
    <property type="entry name" value="FATTY ACID SYNTHASE"/>
    <property type="match status" value="1"/>
</dbReference>
<evidence type="ECO:0000256" key="11">
    <source>
        <dbReference type="ARBA" id="ARBA00023098"/>
    </source>
</evidence>
<dbReference type="GO" id="GO:0004312">
    <property type="term" value="F:fatty acid synthase activity"/>
    <property type="evidence" value="ECO:0007669"/>
    <property type="project" value="UniProtKB-EC"/>
</dbReference>
<dbReference type="AlphaFoldDB" id="A0A7R9MF27"/>
<evidence type="ECO:0000256" key="14">
    <source>
        <dbReference type="ARBA" id="ARBA00044883"/>
    </source>
</evidence>
<evidence type="ECO:0000256" key="8">
    <source>
        <dbReference type="ARBA" id="ARBA00022857"/>
    </source>
</evidence>
<dbReference type="CDD" id="cd00833">
    <property type="entry name" value="PKS"/>
    <property type="match status" value="1"/>
</dbReference>
<dbReference type="Pfam" id="PF00109">
    <property type="entry name" value="ketoacyl-synt"/>
    <property type="match status" value="1"/>
</dbReference>
<dbReference type="InterPro" id="IPR020841">
    <property type="entry name" value="PKS_Beta-ketoAc_synthase_dom"/>
</dbReference>
<comment type="catalytic activity">
    <reaction evidence="14">
        <text>acetyl-CoA + n malonyl-CoA + 2n NADPH + 2n H(+) = a long-chain fatty acid + (n+1) CoA + n CO2 + 2n NADP(+).</text>
        <dbReference type="EC" id="2.3.1.85"/>
    </reaction>
</comment>
<gene>
    <name evidence="16" type="ORF">ONB1V03_LOCUS15647</name>
</gene>
<keyword evidence="11" id="KW-0443">Lipid metabolism</keyword>
<dbReference type="InterPro" id="IPR018201">
    <property type="entry name" value="Ketoacyl_synth_AS"/>
</dbReference>
<feature type="domain" description="Ketosynthase family 3 (KS3)" evidence="15">
    <location>
        <begin position="3"/>
        <end position="413"/>
    </location>
</feature>
<dbReference type="Gene3D" id="3.40.47.10">
    <property type="match status" value="1"/>
</dbReference>
<evidence type="ECO:0000313" key="17">
    <source>
        <dbReference type="Proteomes" id="UP000728032"/>
    </source>
</evidence>
<dbReference type="InterPro" id="IPR050091">
    <property type="entry name" value="PKS_NRPS_Biosynth_Enz"/>
</dbReference>
<evidence type="ECO:0000256" key="6">
    <source>
        <dbReference type="ARBA" id="ARBA00022801"/>
    </source>
</evidence>
<evidence type="ECO:0000256" key="10">
    <source>
        <dbReference type="ARBA" id="ARBA00023027"/>
    </source>
</evidence>
<keyword evidence="12" id="KW-0275">Fatty acid biosynthesis</keyword>
<dbReference type="PROSITE" id="PS52004">
    <property type="entry name" value="KS3_2"/>
    <property type="match status" value="1"/>
</dbReference>
<keyword evidence="4" id="KW-0444">Lipid biosynthesis</keyword>
<evidence type="ECO:0000256" key="7">
    <source>
        <dbReference type="ARBA" id="ARBA00022832"/>
    </source>
</evidence>
<name>A0A7R9MF27_9ACAR</name>
<dbReference type="EC" id="2.3.1.85" evidence="1"/>
<evidence type="ECO:0000256" key="2">
    <source>
        <dbReference type="ARBA" id="ARBA00018769"/>
    </source>
</evidence>
<keyword evidence="13" id="KW-0511">Multifunctional enzyme</keyword>
<dbReference type="GO" id="GO:0016787">
    <property type="term" value="F:hydrolase activity"/>
    <property type="evidence" value="ECO:0007669"/>
    <property type="project" value="UniProtKB-KW"/>
</dbReference>
<evidence type="ECO:0000313" key="16">
    <source>
        <dbReference type="EMBL" id="CAD7659041.1"/>
    </source>
</evidence>
<dbReference type="GO" id="GO:0016491">
    <property type="term" value="F:oxidoreductase activity"/>
    <property type="evidence" value="ECO:0007669"/>
    <property type="project" value="UniProtKB-KW"/>
</dbReference>
<dbReference type="InterPro" id="IPR032821">
    <property type="entry name" value="PKS_assoc"/>
</dbReference>
<evidence type="ECO:0000256" key="9">
    <source>
        <dbReference type="ARBA" id="ARBA00023002"/>
    </source>
</evidence>
<keyword evidence="3" id="KW-0596">Phosphopantetheine</keyword>
<dbReference type="GO" id="GO:0004315">
    <property type="term" value="F:3-oxoacyl-[acyl-carrier-protein] synthase activity"/>
    <property type="evidence" value="ECO:0007669"/>
    <property type="project" value="InterPro"/>
</dbReference>
<dbReference type="PANTHER" id="PTHR43775:SF7">
    <property type="entry name" value="FATTY ACID SYNTHASE"/>
    <property type="match status" value="1"/>
</dbReference>
<dbReference type="Proteomes" id="UP000728032">
    <property type="component" value="Unassembled WGS sequence"/>
</dbReference>
<keyword evidence="5" id="KW-0808">Transferase</keyword>
<dbReference type="Pfam" id="PF16197">
    <property type="entry name" value="KAsynt_C_assoc"/>
    <property type="match status" value="1"/>
</dbReference>
<feature type="non-terminal residue" evidence="16">
    <location>
        <position position="1"/>
    </location>
</feature>
<sequence>MSLNDVVISGMSGRFPLSDTTDELAKNLFDGTDMITGDDTRWPIDLYDICPRMGKIMDCNRFDSSFFGLMEQMVDEIDPQARMLLEITYEAIADAGINPQELRGSQTGVYVGVSIYAMTDGYPEDIQPDLRSSLQSVMLQTTANTKTFYASRISYVYDFKGPSMIVDTACSASLSAMTLAMNDMRLGHIDNAVVCGTHMLFEPFIYQFQQELNICSPRGVAAVLDKEADGFVKGESVCCVFLQRRHNARRIYATVLSSRMNIDGNKTVGMYFPSAEAQEELMVKSYSEINVDPLALTYFEAHCTGTKAGDPQELKAIYNAYCKRPGRTEPLPLGVLKSNMGHSEAGSGIASVIKVLIAYENECIPPNLNLNQIKDECAVYCPPLMPIVKPYPYKPGINNFGIGGANAHVLVEPNYKLETNDSLRIAEMIPRIVNICGRNEHSVQY</sequence>
<evidence type="ECO:0000256" key="5">
    <source>
        <dbReference type="ARBA" id="ARBA00022679"/>
    </source>
</evidence>
<dbReference type="OrthoDB" id="10065950at2759"/>
<keyword evidence="7" id="KW-0276">Fatty acid metabolism</keyword>
<evidence type="ECO:0000256" key="4">
    <source>
        <dbReference type="ARBA" id="ARBA00022516"/>
    </source>
</evidence>
<evidence type="ECO:0000256" key="12">
    <source>
        <dbReference type="ARBA" id="ARBA00023160"/>
    </source>
</evidence>
<accession>A0A7R9MF27</accession>
<keyword evidence="8" id="KW-0521">NADP</keyword>
<reference evidence="16" key="1">
    <citation type="submission" date="2020-11" db="EMBL/GenBank/DDBJ databases">
        <authorList>
            <person name="Tran Van P."/>
        </authorList>
    </citation>
    <scope>NUCLEOTIDE SEQUENCE</scope>
</reference>